<reference evidence="1" key="1">
    <citation type="submission" date="2018-06" db="EMBL/GenBank/DDBJ databases">
        <authorList>
            <person name="Zhirakovskaya E."/>
        </authorList>
    </citation>
    <scope>NUCLEOTIDE SEQUENCE</scope>
</reference>
<evidence type="ECO:0000313" key="1">
    <source>
        <dbReference type="EMBL" id="VAX19937.1"/>
    </source>
</evidence>
<dbReference type="PROSITE" id="PS51257">
    <property type="entry name" value="PROKAR_LIPOPROTEIN"/>
    <property type="match status" value="1"/>
</dbReference>
<organism evidence="1">
    <name type="scientific">hydrothermal vent metagenome</name>
    <dbReference type="NCBI Taxonomy" id="652676"/>
    <lineage>
        <taxon>unclassified sequences</taxon>
        <taxon>metagenomes</taxon>
        <taxon>ecological metagenomes</taxon>
    </lineage>
</organism>
<gene>
    <name evidence="1" type="ORF">MNBD_NITROSPINAE02-1365</name>
</gene>
<sequence>MRKWYWGSISIIFLIFSACADGGIEEKSGLEQDMAKYENPDIGALSPRNGGYMDVNLAATPTLAVFNPNGSTIDFELWGDSEFTSLLTSAKKVGKPADITYTPWMPRATLEAGFTYYWRAKPTGGGWSDLYSFTVQNLCDIGGIPWAEYVNEFTTKRACDAIVRQDPNQALGSTDAGGYISNSKPGSGFVSLDWSGALTVEMGKTVRNGPGADIRVFEFVSSEWIEAFAGPSEIGPWHSMGVRFCGDSCDFDLGRTGLNYARYIRIEDLMSPLSVCHATAGADIDAIKAINYTSNSGQCG</sequence>
<dbReference type="AlphaFoldDB" id="A0A3B1CTD8"/>
<dbReference type="Gene3D" id="2.60.40.10">
    <property type="entry name" value="Immunoglobulins"/>
    <property type="match status" value="1"/>
</dbReference>
<proteinExistence type="predicted"/>
<dbReference type="EMBL" id="UOGE01000050">
    <property type="protein sequence ID" value="VAX19937.1"/>
    <property type="molecule type" value="Genomic_DNA"/>
</dbReference>
<name>A0A3B1CTD8_9ZZZZ</name>
<dbReference type="InterPro" id="IPR013783">
    <property type="entry name" value="Ig-like_fold"/>
</dbReference>
<accession>A0A3B1CTD8</accession>
<protein>
    <submittedName>
        <fullName evidence="1">Uncharacterized protein</fullName>
    </submittedName>
</protein>